<keyword evidence="1" id="KW-0812">Transmembrane</keyword>
<protein>
    <submittedName>
        <fullName evidence="2">Uncharacterized protein</fullName>
    </submittedName>
</protein>
<proteinExistence type="predicted"/>
<dbReference type="PANTHER" id="PTHR35043">
    <property type="entry name" value="TRANSCRIPTION FACTOR DOMAIN-CONTAINING PROTEIN"/>
    <property type="match status" value="1"/>
</dbReference>
<keyword evidence="1" id="KW-0472">Membrane</keyword>
<dbReference type="Proteomes" id="UP000750711">
    <property type="component" value="Unassembled WGS sequence"/>
</dbReference>
<evidence type="ECO:0000256" key="1">
    <source>
        <dbReference type="SAM" id="Phobius"/>
    </source>
</evidence>
<feature type="transmembrane region" description="Helical" evidence="1">
    <location>
        <begin position="290"/>
        <end position="309"/>
    </location>
</feature>
<keyword evidence="1" id="KW-1133">Transmembrane helix</keyword>
<feature type="transmembrane region" description="Helical" evidence="1">
    <location>
        <begin position="316"/>
        <end position="336"/>
    </location>
</feature>
<accession>A0A9P8LDV4</accession>
<evidence type="ECO:0000313" key="2">
    <source>
        <dbReference type="EMBL" id="KAH0562367.1"/>
    </source>
</evidence>
<comment type="caution">
    <text evidence="2">The sequence shown here is derived from an EMBL/GenBank/DDBJ whole genome shotgun (WGS) entry which is preliminary data.</text>
</comment>
<evidence type="ECO:0000313" key="3">
    <source>
        <dbReference type="Proteomes" id="UP000750711"/>
    </source>
</evidence>
<organism evidence="2 3">
    <name type="scientific">Trichoglossum hirsutum</name>
    <dbReference type="NCBI Taxonomy" id="265104"/>
    <lineage>
        <taxon>Eukaryota</taxon>
        <taxon>Fungi</taxon>
        <taxon>Dikarya</taxon>
        <taxon>Ascomycota</taxon>
        <taxon>Pezizomycotina</taxon>
        <taxon>Geoglossomycetes</taxon>
        <taxon>Geoglossales</taxon>
        <taxon>Geoglossaceae</taxon>
        <taxon>Trichoglossum</taxon>
    </lineage>
</organism>
<reference evidence="2" key="1">
    <citation type="submission" date="2021-03" db="EMBL/GenBank/DDBJ databases">
        <title>Comparative genomics and phylogenomic investigation of the class Geoglossomycetes provide insights into ecological specialization and systematics.</title>
        <authorList>
            <person name="Melie T."/>
            <person name="Pirro S."/>
            <person name="Miller A.N."/>
            <person name="Quandt A."/>
        </authorList>
    </citation>
    <scope>NUCLEOTIDE SEQUENCE</scope>
    <source>
        <strain evidence="2">CAQ_001_2017</strain>
    </source>
</reference>
<dbReference type="AlphaFoldDB" id="A0A9P8LDV4"/>
<feature type="transmembrane region" description="Helical" evidence="1">
    <location>
        <begin position="260"/>
        <end position="278"/>
    </location>
</feature>
<dbReference type="PANTHER" id="PTHR35043:SF7">
    <property type="entry name" value="TRANSCRIPTION FACTOR DOMAIN-CONTAINING PROTEIN"/>
    <property type="match status" value="1"/>
</dbReference>
<dbReference type="EMBL" id="JAGHQM010000362">
    <property type="protein sequence ID" value="KAH0562367.1"/>
    <property type="molecule type" value="Genomic_DNA"/>
</dbReference>
<name>A0A9P8LDV4_9PEZI</name>
<sequence length="364" mass="41521">MSVTIVLCTWTIQRLQVVPWCKSKTIIFRKKTFWMLITLLCPEYVTWIAFEQWQRACKYKEICKLGYEGWTMQQGFYVDMGGFQVTVEGVTLEGGCTNLQVGKKNGDILEFSDGLRFTIRLGDFIQLMKAGLLPLPNITLHDLKERSKNDQFARVVTSLQVLYFVAHSFGRLGSNLPISPLEVSTLAFVSCAAFIEYFWWNKPLDLRSATVTTLSPDKHEQFVSILPTLRFNPPEQDLAEKIDLKLFFDRILEEDEMKRNVIHAVWIGCIFNGIHISAWNFSFPSELERLLWRITSVGACATVASLWAVTFIRPKVIGLVLAGLSAVFYCICRIYIMAEVFVGLRSVPEALYQSATWQNVLPGV</sequence>
<gene>
    <name evidence="2" type="ORF">GP486_002933</name>
</gene>
<keyword evidence="3" id="KW-1185">Reference proteome</keyword>